<dbReference type="GO" id="GO:0050793">
    <property type="term" value="P:regulation of developmental process"/>
    <property type="evidence" value="ECO:0007669"/>
    <property type="project" value="InterPro"/>
</dbReference>
<feature type="chain" id="PRO_5029642575" evidence="2">
    <location>
        <begin position="30"/>
        <end position="119"/>
    </location>
</feature>
<evidence type="ECO:0000256" key="2">
    <source>
        <dbReference type="SAM" id="SignalP"/>
    </source>
</evidence>
<protein>
    <submittedName>
        <fullName evidence="3">Uncharacterized protein</fullName>
    </submittedName>
</protein>
<dbReference type="Gramene" id="Kaladp0060s0191.1.v1.1">
    <property type="protein sequence ID" value="Kaladp0060s0191.1.v1.1.CDS.1"/>
    <property type="gene ID" value="Kaladp0060s0191.v1.1"/>
</dbReference>
<dbReference type="GO" id="GO:0045087">
    <property type="term" value="P:innate immune response"/>
    <property type="evidence" value="ECO:0007669"/>
    <property type="project" value="InterPro"/>
</dbReference>
<feature type="region of interest" description="Disordered" evidence="1">
    <location>
        <begin position="84"/>
        <end position="119"/>
    </location>
</feature>
<dbReference type="AlphaFoldDB" id="A0A7N0UDK3"/>
<reference evidence="3" key="1">
    <citation type="submission" date="2021-01" db="UniProtKB">
        <authorList>
            <consortium name="EnsemblPlants"/>
        </authorList>
    </citation>
    <scope>IDENTIFICATION</scope>
</reference>
<keyword evidence="4" id="KW-1185">Reference proteome</keyword>
<keyword evidence="2" id="KW-0732">Signal</keyword>
<proteinExistence type="predicted"/>
<evidence type="ECO:0000256" key="1">
    <source>
        <dbReference type="SAM" id="MobiDB-lite"/>
    </source>
</evidence>
<sequence length="119" mass="11939">MRASHTCKPGIIRVSIVSLLLLLCSLGDAARPIGVPKSEDRRDPIKLFDELLIGDVKQSGPSPGVGHKVPASAATLGGIKVASTPSLGVGSNGGRILGGTSRPLSATLNDSGPSPGVGH</sequence>
<accession>A0A7N0UDK3</accession>
<organism evidence="3 4">
    <name type="scientific">Kalanchoe fedtschenkoi</name>
    <name type="common">Lavender scallops</name>
    <name type="synonym">South American air plant</name>
    <dbReference type="NCBI Taxonomy" id="63787"/>
    <lineage>
        <taxon>Eukaryota</taxon>
        <taxon>Viridiplantae</taxon>
        <taxon>Streptophyta</taxon>
        <taxon>Embryophyta</taxon>
        <taxon>Tracheophyta</taxon>
        <taxon>Spermatophyta</taxon>
        <taxon>Magnoliopsida</taxon>
        <taxon>eudicotyledons</taxon>
        <taxon>Gunneridae</taxon>
        <taxon>Pentapetalae</taxon>
        <taxon>Saxifragales</taxon>
        <taxon>Crassulaceae</taxon>
        <taxon>Kalanchoe</taxon>
    </lineage>
</organism>
<dbReference type="PANTHER" id="PTHR34663:SF9">
    <property type="entry name" value="OS06G0637400 PROTEIN"/>
    <property type="match status" value="1"/>
</dbReference>
<dbReference type="EnsemblPlants" id="Kaladp0060s0191.1.v1.1">
    <property type="protein sequence ID" value="Kaladp0060s0191.1.v1.1.CDS.1"/>
    <property type="gene ID" value="Kaladp0060s0191.v1.1"/>
</dbReference>
<dbReference type="Proteomes" id="UP000594263">
    <property type="component" value="Unplaced"/>
</dbReference>
<dbReference type="PANTHER" id="PTHR34663">
    <property type="entry name" value="OS06G0637400 PROTEIN"/>
    <property type="match status" value="1"/>
</dbReference>
<dbReference type="InterPro" id="IPR044700">
    <property type="entry name" value="PIP2/PIPL1"/>
</dbReference>
<evidence type="ECO:0000313" key="4">
    <source>
        <dbReference type="Proteomes" id="UP000594263"/>
    </source>
</evidence>
<feature type="compositionally biased region" description="Polar residues" evidence="1">
    <location>
        <begin position="102"/>
        <end position="112"/>
    </location>
</feature>
<evidence type="ECO:0000313" key="3">
    <source>
        <dbReference type="EnsemblPlants" id="Kaladp0060s0191.1.v1.1.CDS.1"/>
    </source>
</evidence>
<feature type="signal peptide" evidence="2">
    <location>
        <begin position="1"/>
        <end position="29"/>
    </location>
</feature>
<name>A0A7N0UDK3_KALFE</name>